<dbReference type="AlphaFoldDB" id="A0A5M6DER5"/>
<evidence type="ECO:0000313" key="2">
    <source>
        <dbReference type="Proteomes" id="UP000324479"/>
    </source>
</evidence>
<dbReference type="EMBL" id="VWOX01000002">
    <property type="protein sequence ID" value="KAA5546027.1"/>
    <property type="molecule type" value="Genomic_DNA"/>
</dbReference>
<proteinExistence type="predicted"/>
<protein>
    <submittedName>
        <fullName evidence="1">DUF1580 domain-containing protein</fullName>
    </submittedName>
</protein>
<name>A0A5M6DER5_9BACT</name>
<dbReference type="Pfam" id="PF07618">
    <property type="entry name" value="DUF1580"/>
    <property type="match status" value="1"/>
</dbReference>
<keyword evidence="2" id="KW-1185">Reference proteome</keyword>
<reference evidence="1 2" key="1">
    <citation type="submission" date="2019-08" db="EMBL/GenBank/DDBJ databases">
        <authorList>
            <person name="Dhanesh K."/>
            <person name="Kumar G."/>
            <person name="Sasikala C."/>
            <person name="Venkata Ramana C."/>
        </authorList>
    </citation>
    <scope>NUCLEOTIDE SEQUENCE [LARGE SCALE GENOMIC DNA]</scope>
    <source>
        <strain evidence="1 2">JC645</strain>
    </source>
</reference>
<organism evidence="1 2">
    <name type="scientific">Roseiconus nitratireducens</name>
    <dbReference type="NCBI Taxonomy" id="2605748"/>
    <lineage>
        <taxon>Bacteria</taxon>
        <taxon>Pseudomonadati</taxon>
        <taxon>Planctomycetota</taxon>
        <taxon>Planctomycetia</taxon>
        <taxon>Pirellulales</taxon>
        <taxon>Pirellulaceae</taxon>
        <taxon>Roseiconus</taxon>
    </lineage>
</organism>
<gene>
    <name evidence="1" type="ORF">FYK55_03725</name>
</gene>
<dbReference type="InterPro" id="IPR011474">
    <property type="entry name" value="DUF1580"/>
</dbReference>
<sequence>MSPESNLHLLTEDLVSIPDAAKLFPSSARPHQATVWRWQNRGLRGVKLETVRIGQHRFTSRQAVTRFLERTQQPA</sequence>
<comment type="caution">
    <text evidence="1">The sequence shown here is derived from an EMBL/GenBank/DDBJ whole genome shotgun (WGS) entry which is preliminary data.</text>
</comment>
<dbReference type="Proteomes" id="UP000324479">
    <property type="component" value="Unassembled WGS sequence"/>
</dbReference>
<accession>A0A5M6DER5</accession>
<evidence type="ECO:0000313" key="1">
    <source>
        <dbReference type="EMBL" id="KAA5546027.1"/>
    </source>
</evidence>
<dbReference type="RefSeq" id="WP_150075017.1">
    <property type="nucleotide sequence ID" value="NZ_VWOX01000002.1"/>
</dbReference>